<protein>
    <submittedName>
        <fullName evidence="1">DNA polymerase III subunit delta</fullName>
    </submittedName>
</protein>
<dbReference type="Pfam" id="PF13177">
    <property type="entry name" value="DNA_pol3_delta2"/>
    <property type="match status" value="1"/>
</dbReference>
<dbReference type="SUPFAM" id="SSF52540">
    <property type="entry name" value="P-loop containing nucleoside triphosphate hydrolases"/>
    <property type="match status" value="1"/>
</dbReference>
<dbReference type="AlphaFoldDB" id="A0A1V5ZQ77"/>
<evidence type="ECO:0000313" key="1">
    <source>
        <dbReference type="EMBL" id="OQB42409.1"/>
    </source>
</evidence>
<comment type="caution">
    <text evidence="1">The sequence shown here is derived from an EMBL/GenBank/DDBJ whole genome shotgun (WGS) entry which is preliminary data.</text>
</comment>
<proteinExistence type="predicted"/>
<reference evidence="1" key="1">
    <citation type="submission" date="2017-02" db="EMBL/GenBank/DDBJ databases">
        <title>Delving into the versatile metabolic prowess of the omnipresent phylum Bacteroidetes.</title>
        <authorList>
            <person name="Nobu M.K."/>
            <person name="Mei R."/>
            <person name="Narihiro T."/>
            <person name="Kuroda K."/>
            <person name="Liu W.-T."/>
        </authorList>
    </citation>
    <scope>NUCLEOTIDE SEQUENCE</scope>
    <source>
        <strain evidence="1">ADurb.Bin160</strain>
    </source>
</reference>
<dbReference type="Proteomes" id="UP000485621">
    <property type="component" value="Unassembled WGS sequence"/>
</dbReference>
<gene>
    <name evidence="1" type="ORF">BWY04_00289</name>
</gene>
<sequence length="132" mass="14847">MKNDETAKTLYSDYNYQDLGTREINSRLQQSPSGKAKILLIENIERMTIGAINAFLKTCEEPLANRIIIATTSNKSQILDTIISRAITIPFGQNDYIVDQNILADLESLVKVLDSDENIHKKHLALVDLSKK</sequence>
<dbReference type="InterPro" id="IPR027417">
    <property type="entry name" value="P-loop_NTPase"/>
</dbReference>
<name>A0A1V5ZQ77_9BACT</name>
<dbReference type="Gene3D" id="3.40.50.300">
    <property type="entry name" value="P-loop containing nucleotide triphosphate hydrolases"/>
    <property type="match status" value="1"/>
</dbReference>
<organism evidence="1">
    <name type="scientific">candidate division CPR1 bacterium ADurb.Bin160</name>
    <dbReference type="NCBI Taxonomy" id="1852826"/>
    <lineage>
        <taxon>Bacteria</taxon>
        <taxon>candidate division CPR1</taxon>
    </lineage>
</organism>
<dbReference type="EMBL" id="MWDB01000003">
    <property type="protein sequence ID" value="OQB42409.1"/>
    <property type="molecule type" value="Genomic_DNA"/>
</dbReference>
<accession>A0A1V5ZQ77</accession>